<dbReference type="SUPFAM" id="SSF56601">
    <property type="entry name" value="beta-lactamase/transpeptidase-like"/>
    <property type="match status" value="1"/>
</dbReference>
<evidence type="ECO:0000256" key="4">
    <source>
        <dbReference type="ARBA" id="ARBA00007739"/>
    </source>
</evidence>
<dbReference type="Gene3D" id="2.40.50.140">
    <property type="entry name" value="Nucleic acid-binding proteins"/>
    <property type="match status" value="1"/>
</dbReference>
<keyword evidence="12 29" id="KW-0808">Transferase</keyword>
<evidence type="ECO:0000256" key="18">
    <source>
        <dbReference type="ARBA" id="ARBA00022989"/>
    </source>
</evidence>
<evidence type="ECO:0000256" key="13">
    <source>
        <dbReference type="ARBA" id="ARBA00022692"/>
    </source>
</evidence>
<comment type="pathway">
    <text evidence="2">Cell wall biogenesis; peptidoglycan biosynthesis.</text>
</comment>
<dbReference type="SUPFAM" id="SSF53955">
    <property type="entry name" value="Lysozyme-like"/>
    <property type="match status" value="1"/>
</dbReference>
<evidence type="ECO:0000313" key="30">
    <source>
        <dbReference type="Proteomes" id="UP000008561"/>
    </source>
</evidence>
<feature type="domain" description="S1 motif" evidence="28">
    <location>
        <begin position="360"/>
        <end position="458"/>
    </location>
</feature>
<dbReference type="PROSITE" id="PS50126">
    <property type="entry name" value="S1"/>
    <property type="match status" value="1"/>
</dbReference>
<dbReference type="InterPro" id="IPR001264">
    <property type="entry name" value="Glyco_trans_51"/>
</dbReference>
<keyword evidence="10" id="KW-0645">Protease</keyword>
<keyword evidence="19 27" id="KW-0472">Membrane</keyword>
<dbReference type="InterPro" id="IPR031376">
    <property type="entry name" value="PCB_OB"/>
</dbReference>
<evidence type="ECO:0000256" key="9">
    <source>
        <dbReference type="ARBA" id="ARBA00022645"/>
    </source>
</evidence>
<keyword evidence="16" id="KW-0735">Signal-anchor</keyword>
<dbReference type="InterPro" id="IPR036950">
    <property type="entry name" value="PBP_transglycosylase"/>
</dbReference>
<dbReference type="GO" id="GO:0003676">
    <property type="term" value="F:nucleic acid binding"/>
    <property type="evidence" value="ECO:0007669"/>
    <property type="project" value="InterPro"/>
</dbReference>
<dbReference type="GO" id="GO:0009002">
    <property type="term" value="F:serine-type D-Ala-D-Ala carboxypeptidase activity"/>
    <property type="evidence" value="ECO:0007669"/>
    <property type="project" value="UniProtKB-EC"/>
</dbReference>
<dbReference type="GO" id="GO:0008360">
    <property type="term" value="P:regulation of cell shape"/>
    <property type="evidence" value="ECO:0007669"/>
    <property type="project" value="UniProtKB-KW"/>
</dbReference>
<keyword evidence="22" id="KW-0961">Cell wall biogenesis/degradation</keyword>
<evidence type="ECO:0000256" key="10">
    <source>
        <dbReference type="ARBA" id="ARBA00022670"/>
    </source>
</evidence>
<dbReference type="GO" id="GO:0009252">
    <property type="term" value="P:peptidoglycan biosynthetic process"/>
    <property type="evidence" value="ECO:0007669"/>
    <property type="project" value="UniProtKB-UniPathway"/>
</dbReference>
<dbReference type="Pfam" id="PF00912">
    <property type="entry name" value="Transgly"/>
    <property type="match status" value="1"/>
</dbReference>
<evidence type="ECO:0000256" key="7">
    <source>
        <dbReference type="ARBA" id="ARBA00022475"/>
    </source>
</evidence>
<dbReference type="EMBL" id="CP000859">
    <property type="protein sequence ID" value="ABW68338.1"/>
    <property type="molecule type" value="Genomic_DNA"/>
</dbReference>
<dbReference type="InterPro" id="IPR023346">
    <property type="entry name" value="Lysozyme-like_dom_sf"/>
</dbReference>
<evidence type="ECO:0000256" key="19">
    <source>
        <dbReference type="ARBA" id="ARBA00023136"/>
    </source>
</evidence>
<sequence>MTGGKMANILKKAIKALALLMVIGMVIAVVAGGVFYYQISRDLPRIFTIDDYRPPTVTTLYSAEKQKIAEFYTERRIVVPLDRMPPMLINAFVAAEDARFFQHTGVDLTGVARAFMKNLEAGAIVQGGSTITQQVAKSFFLSSERTYTRKIREAILSYRIEKRFSKADILYLYLNQIYLGHGAYGVAAAAENYFGKPVEELSLAECTLIAGLPQAPSRYSPYRYPARAKNRQLYVLNQMVTGGYISEAEAQAAREAELEIQPVRSLFQENAPWYAEHVRRYVEAKYGRDTLYNQGLSVYTAVDLSMQEAARREVDRGLRDLDKRQGYRGPIRRISEEEIEPFLSSLREEALGKMELAVVGDIVQGVVVDVDDEKESAWVRLAHGAGEIPLEEMKWARRPDPGVAWYQSAATIKKPSQALKTGDVIWVRIVSLAESPENMAPAAEDRALGTAVLRLSLEQEPAVEAALICMEARPGLVRAMIGGRDAAKSQFNRAVQAIRQPGSAFKPIIYAAALDKGYTPASVIIDSAIVFEDTARNFTWKPQNYEERFFGPTLFRRALEKSHNIPTIKILMDIGVDYIHDYAKKLGITSPLSRDLSIALGSSGLAPVELAKAYAVFANMGDRVEPVFITRIEDREGRVLEENRAEPVHVIGSDTAYIMTHLLEGVVEHGTGRRARELNRPAAGKTGTTDNLNDAWFVGYTPDFVTVVWVGFDEEQSLGKGETGASAASPIWLGFMQTILAGKPVKEFEVPEGVVFSRIDAETGLLATDDSRETFFECFKKGTEPTEYAEPADTVDEEGFFKGM</sequence>
<evidence type="ECO:0000313" key="29">
    <source>
        <dbReference type="EMBL" id="ABW68338.1"/>
    </source>
</evidence>
<comment type="similarity">
    <text evidence="4">In the N-terminal section; belongs to the glycosyltransferase 51 family.</text>
</comment>
<dbReference type="UniPathway" id="UPA00219"/>
<dbReference type="eggNOG" id="COG5009">
    <property type="taxonomic scope" value="Bacteria"/>
</dbReference>
<evidence type="ECO:0000259" key="28">
    <source>
        <dbReference type="PROSITE" id="PS50126"/>
    </source>
</evidence>
<accession>A8ZWA4</accession>
<evidence type="ECO:0000256" key="2">
    <source>
        <dbReference type="ARBA" id="ARBA00004752"/>
    </source>
</evidence>
<dbReference type="Pfam" id="PF17092">
    <property type="entry name" value="PCB_OB"/>
    <property type="match status" value="1"/>
</dbReference>
<dbReference type="EC" id="3.4.16.4" evidence="5"/>
<organism evidence="29 30">
    <name type="scientific">Desulfosudis oleivorans (strain DSM 6200 / JCM 39069 / Hxd3)</name>
    <name type="common">Desulfococcus oleovorans</name>
    <dbReference type="NCBI Taxonomy" id="96561"/>
    <lineage>
        <taxon>Bacteria</taxon>
        <taxon>Pseudomonadati</taxon>
        <taxon>Thermodesulfobacteriota</taxon>
        <taxon>Desulfobacteria</taxon>
        <taxon>Desulfobacterales</taxon>
        <taxon>Desulfosudaceae</taxon>
        <taxon>Desulfosudis</taxon>
    </lineage>
</organism>
<evidence type="ECO:0000256" key="22">
    <source>
        <dbReference type="ARBA" id="ARBA00023316"/>
    </source>
</evidence>
<evidence type="ECO:0000256" key="16">
    <source>
        <dbReference type="ARBA" id="ARBA00022968"/>
    </source>
</evidence>
<comment type="similarity">
    <text evidence="3">In the C-terminal section; belongs to the transpeptidase family.</text>
</comment>
<evidence type="ECO:0000256" key="6">
    <source>
        <dbReference type="ARBA" id="ARBA00018638"/>
    </source>
</evidence>
<keyword evidence="11 29" id="KW-0328">Glycosyltransferase</keyword>
<comment type="pathway">
    <text evidence="26">Glycan biosynthesis.</text>
</comment>
<evidence type="ECO:0000256" key="24">
    <source>
        <dbReference type="ARBA" id="ARBA00044770"/>
    </source>
</evidence>
<gene>
    <name evidence="29" type="ordered locus">Dole_2534</name>
</gene>
<keyword evidence="14" id="KW-0378">Hydrolase</keyword>
<evidence type="ECO:0000256" key="17">
    <source>
        <dbReference type="ARBA" id="ARBA00022984"/>
    </source>
</evidence>
<dbReference type="Proteomes" id="UP000008561">
    <property type="component" value="Chromosome"/>
</dbReference>
<dbReference type="GO" id="GO:0005886">
    <property type="term" value="C:plasma membrane"/>
    <property type="evidence" value="ECO:0007669"/>
    <property type="project" value="UniProtKB-SubCell"/>
</dbReference>
<evidence type="ECO:0000256" key="15">
    <source>
        <dbReference type="ARBA" id="ARBA00022960"/>
    </source>
</evidence>
<comment type="catalytic activity">
    <reaction evidence="23">
        <text>Preferential cleavage: (Ac)2-L-Lys-D-Ala-|-D-Ala. Also transpeptidation of peptidyl-alanyl moieties that are N-acyl substituents of D-alanine.</text>
        <dbReference type="EC" id="3.4.16.4"/>
    </reaction>
</comment>
<dbReference type="InterPro" id="IPR050396">
    <property type="entry name" value="Glycosyltr_51/Transpeptidase"/>
</dbReference>
<dbReference type="NCBIfam" id="TIGR02074">
    <property type="entry name" value="PBP_1a_fam"/>
    <property type="match status" value="1"/>
</dbReference>
<evidence type="ECO:0000256" key="8">
    <source>
        <dbReference type="ARBA" id="ARBA00022519"/>
    </source>
</evidence>
<keyword evidence="8" id="KW-0997">Cell inner membrane</keyword>
<protein>
    <recommendedName>
        <fullName evidence="6">Penicillin-binding protein 1A</fullName>
        <ecNumber evidence="24">2.4.99.28</ecNumber>
        <ecNumber evidence="5">3.4.16.4</ecNumber>
    </recommendedName>
</protein>
<evidence type="ECO:0000256" key="14">
    <source>
        <dbReference type="ARBA" id="ARBA00022801"/>
    </source>
</evidence>
<dbReference type="HOGENOM" id="CLU_006354_2_4_7"/>
<dbReference type="FunFam" id="1.10.3810.10:FF:000003">
    <property type="entry name" value="Penicillin-binding protein 1a"/>
    <property type="match status" value="1"/>
</dbReference>
<dbReference type="GO" id="GO:0046677">
    <property type="term" value="P:response to antibiotic"/>
    <property type="evidence" value="ECO:0007669"/>
    <property type="project" value="UniProtKB-KW"/>
</dbReference>
<evidence type="ECO:0000256" key="11">
    <source>
        <dbReference type="ARBA" id="ARBA00022676"/>
    </source>
</evidence>
<dbReference type="PANTHER" id="PTHR32282">
    <property type="entry name" value="BINDING PROTEIN TRANSPEPTIDASE, PUTATIVE-RELATED"/>
    <property type="match status" value="1"/>
</dbReference>
<name>A8ZWA4_DESOH</name>
<dbReference type="GO" id="GO:0008658">
    <property type="term" value="F:penicillin binding"/>
    <property type="evidence" value="ECO:0007669"/>
    <property type="project" value="InterPro"/>
</dbReference>
<evidence type="ECO:0000256" key="21">
    <source>
        <dbReference type="ARBA" id="ARBA00023268"/>
    </source>
</evidence>
<dbReference type="GO" id="GO:0006508">
    <property type="term" value="P:proteolysis"/>
    <property type="evidence" value="ECO:0007669"/>
    <property type="project" value="UniProtKB-KW"/>
</dbReference>
<dbReference type="STRING" id="96561.Dole_2534"/>
<evidence type="ECO:0000256" key="3">
    <source>
        <dbReference type="ARBA" id="ARBA00007090"/>
    </source>
</evidence>
<evidence type="ECO:0000256" key="25">
    <source>
        <dbReference type="ARBA" id="ARBA00049902"/>
    </source>
</evidence>
<evidence type="ECO:0000256" key="5">
    <source>
        <dbReference type="ARBA" id="ARBA00012448"/>
    </source>
</evidence>
<dbReference type="AlphaFoldDB" id="A8ZWA4"/>
<keyword evidence="30" id="KW-1185">Reference proteome</keyword>
<dbReference type="InterPro" id="IPR012340">
    <property type="entry name" value="NA-bd_OB-fold"/>
</dbReference>
<keyword evidence="21" id="KW-0511">Multifunctional enzyme</keyword>
<evidence type="ECO:0000256" key="27">
    <source>
        <dbReference type="SAM" id="Phobius"/>
    </source>
</evidence>
<dbReference type="InterPro" id="IPR003029">
    <property type="entry name" value="S1_domain"/>
</dbReference>
<comment type="catalytic activity">
    <reaction evidence="25">
        <text>[GlcNAc-(1-&gt;4)-Mur2Ac(oyl-L-Ala-gamma-D-Glu-L-Lys-D-Ala-D-Ala)](n)-di-trans,octa-cis-undecaprenyl diphosphate + beta-D-GlcNAc-(1-&gt;4)-Mur2Ac(oyl-L-Ala-gamma-D-Glu-L-Lys-D-Ala-D-Ala)-di-trans,octa-cis-undecaprenyl diphosphate = [GlcNAc-(1-&gt;4)-Mur2Ac(oyl-L-Ala-gamma-D-Glu-L-Lys-D-Ala-D-Ala)](n+1)-di-trans,octa-cis-undecaprenyl diphosphate + di-trans,octa-cis-undecaprenyl diphosphate + H(+)</text>
        <dbReference type="Rhea" id="RHEA:23708"/>
        <dbReference type="Rhea" id="RHEA-COMP:9602"/>
        <dbReference type="Rhea" id="RHEA-COMP:9603"/>
        <dbReference type="ChEBI" id="CHEBI:15378"/>
        <dbReference type="ChEBI" id="CHEBI:58405"/>
        <dbReference type="ChEBI" id="CHEBI:60033"/>
        <dbReference type="ChEBI" id="CHEBI:78435"/>
        <dbReference type="EC" id="2.4.99.28"/>
    </reaction>
</comment>
<dbReference type="GO" id="GO:0008955">
    <property type="term" value="F:peptidoglycan glycosyltransferase activity"/>
    <property type="evidence" value="ECO:0007669"/>
    <property type="project" value="UniProtKB-EC"/>
</dbReference>
<dbReference type="KEGG" id="dol:Dole_2534"/>
<dbReference type="InterPro" id="IPR012338">
    <property type="entry name" value="Beta-lactam/transpept-like"/>
</dbReference>
<evidence type="ECO:0000256" key="12">
    <source>
        <dbReference type="ARBA" id="ARBA00022679"/>
    </source>
</evidence>
<dbReference type="InterPro" id="IPR001460">
    <property type="entry name" value="PCN-bd_Tpept"/>
</dbReference>
<comment type="subcellular location">
    <subcellularLocation>
        <location evidence="1">Cell inner membrane</location>
        <topology evidence="1">Single-pass type II membrane protein</topology>
    </subcellularLocation>
</comment>
<keyword evidence="20" id="KW-0046">Antibiotic resistance</keyword>
<keyword evidence="17" id="KW-0573">Peptidoglycan synthesis</keyword>
<dbReference type="Gene3D" id="3.40.710.10">
    <property type="entry name" value="DD-peptidase/beta-lactamase superfamily"/>
    <property type="match status" value="2"/>
</dbReference>
<evidence type="ECO:0000256" key="20">
    <source>
        <dbReference type="ARBA" id="ARBA00023251"/>
    </source>
</evidence>
<reference evidence="29 30" key="1">
    <citation type="submission" date="2007-10" db="EMBL/GenBank/DDBJ databases">
        <title>Complete sequence of Desulfococcus oleovorans Hxd3.</title>
        <authorList>
            <consortium name="US DOE Joint Genome Institute"/>
            <person name="Copeland A."/>
            <person name="Lucas S."/>
            <person name="Lapidus A."/>
            <person name="Barry K."/>
            <person name="Glavina del Rio T."/>
            <person name="Dalin E."/>
            <person name="Tice H."/>
            <person name="Pitluck S."/>
            <person name="Kiss H."/>
            <person name="Brettin T."/>
            <person name="Bruce D."/>
            <person name="Detter J.C."/>
            <person name="Han C."/>
            <person name="Schmutz J."/>
            <person name="Larimer F."/>
            <person name="Land M."/>
            <person name="Hauser L."/>
            <person name="Kyrpides N."/>
            <person name="Kim E."/>
            <person name="Wawrik B."/>
            <person name="Richardson P."/>
        </authorList>
    </citation>
    <scope>NUCLEOTIDE SEQUENCE [LARGE SCALE GENOMIC DNA]</scope>
    <source>
        <strain evidence="30">DSM 6200 / JCM 39069 / Hxd3</strain>
    </source>
</reference>
<keyword evidence="7" id="KW-1003">Cell membrane</keyword>
<dbReference type="EC" id="2.4.99.28" evidence="24"/>
<evidence type="ECO:0000256" key="1">
    <source>
        <dbReference type="ARBA" id="ARBA00004249"/>
    </source>
</evidence>
<evidence type="ECO:0000256" key="23">
    <source>
        <dbReference type="ARBA" id="ARBA00034000"/>
    </source>
</evidence>
<keyword evidence="18 27" id="KW-1133">Transmembrane helix</keyword>
<keyword evidence="13 27" id="KW-0812">Transmembrane</keyword>
<dbReference type="GO" id="GO:0071555">
    <property type="term" value="P:cell wall organization"/>
    <property type="evidence" value="ECO:0007669"/>
    <property type="project" value="UniProtKB-KW"/>
</dbReference>
<keyword evidence="9" id="KW-0121">Carboxypeptidase</keyword>
<dbReference type="Pfam" id="PF00905">
    <property type="entry name" value="Transpeptidase"/>
    <property type="match status" value="1"/>
</dbReference>
<dbReference type="PANTHER" id="PTHR32282:SF27">
    <property type="entry name" value="PENICILLIN-BINDING PROTEIN 1A"/>
    <property type="match status" value="1"/>
</dbReference>
<dbReference type="SUPFAM" id="SSF50249">
    <property type="entry name" value="Nucleic acid-binding proteins"/>
    <property type="match status" value="1"/>
</dbReference>
<proteinExistence type="inferred from homology"/>
<dbReference type="CAZy" id="GT51">
    <property type="family name" value="Glycosyltransferase Family 51"/>
</dbReference>
<evidence type="ECO:0000256" key="26">
    <source>
        <dbReference type="ARBA" id="ARBA00060592"/>
    </source>
</evidence>
<keyword evidence="15" id="KW-0133">Cell shape</keyword>
<feature type="transmembrane region" description="Helical" evidence="27">
    <location>
        <begin position="16"/>
        <end position="37"/>
    </location>
</feature>
<dbReference type="GO" id="GO:0030288">
    <property type="term" value="C:outer membrane-bounded periplasmic space"/>
    <property type="evidence" value="ECO:0007669"/>
    <property type="project" value="TreeGrafter"/>
</dbReference>
<dbReference type="Gene3D" id="1.10.3810.10">
    <property type="entry name" value="Biosynthetic peptidoglycan transglycosylase-like"/>
    <property type="match status" value="1"/>
</dbReference>